<dbReference type="SUPFAM" id="SSF140683">
    <property type="entry name" value="SP0561-like"/>
    <property type="match status" value="1"/>
</dbReference>
<dbReference type="Gene3D" id="1.10.3910.10">
    <property type="entry name" value="SP0561-like"/>
    <property type="match status" value="1"/>
</dbReference>
<name>A0A0B3RI41_9RHOB</name>
<evidence type="ECO:0000313" key="1">
    <source>
        <dbReference type="EMBL" id="KHQ50925.1"/>
    </source>
</evidence>
<dbReference type="OrthoDB" id="5397989at2"/>
<dbReference type="Proteomes" id="UP000030960">
    <property type="component" value="Unassembled WGS sequence"/>
</dbReference>
<evidence type="ECO:0008006" key="3">
    <source>
        <dbReference type="Google" id="ProtNLM"/>
    </source>
</evidence>
<keyword evidence="2" id="KW-1185">Reference proteome</keyword>
<dbReference type="InterPro" id="IPR023883">
    <property type="entry name" value="CHP03980_redox-disulphide"/>
</dbReference>
<dbReference type="InterPro" id="IPR038062">
    <property type="entry name" value="ScdA-like_N_sf"/>
</dbReference>
<dbReference type="NCBIfam" id="TIGR03980">
    <property type="entry name" value="prismane_assoc"/>
    <property type="match status" value="1"/>
</dbReference>
<dbReference type="AlphaFoldDB" id="A0A0B3RI41"/>
<dbReference type="EMBL" id="JSUQ01000021">
    <property type="protein sequence ID" value="KHQ50925.1"/>
    <property type="molecule type" value="Genomic_DNA"/>
</dbReference>
<comment type="caution">
    <text evidence="1">The sequence shown here is derived from an EMBL/GenBank/DDBJ whole genome shotgun (WGS) entry which is preliminary data.</text>
</comment>
<dbReference type="RefSeq" id="WP_043145526.1">
    <property type="nucleotide sequence ID" value="NZ_JAHVJH010000017.1"/>
</dbReference>
<proteinExistence type="predicted"/>
<accession>A0A225QEI2</accession>
<dbReference type="STRING" id="561184.SAMN05216376_10484"/>
<gene>
    <name evidence="1" type="ORF">OA50_04637</name>
</gene>
<organism evidence="1 2">
    <name type="scientific">Mameliella alba</name>
    <dbReference type="NCBI Taxonomy" id="561184"/>
    <lineage>
        <taxon>Bacteria</taxon>
        <taxon>Pseudomonadati</taxon>
        <taxon>Pseudomonadota</taxon>
        <taxon>Alphaproteobacteria</taxon>
        <taxon>Rhodobacterales</taxon>
        <taxon>Roseobacteraceae</taxon>
        <taxon>Mameliella</taxon>
    </lineage>
</organism>
<reference evidence="1 2" key="1">
    <citation type="submission" date="2014-10" db="EMBL/GenBank/DDBJ databases">
        <title>Genome sequence of Ponticoccus sp. strain UMTAT08 isolated from clonal culture of toxic dinoflagellate Alexandrium tamiyavanichii.</title>
        <authorList>
            <person name="Gan H.Y."/>
            <person name="Muhd D.-D."/>
            <person name="Mohd Noor M.E."/>
            <person name="Yeong Y.S."/>
            <person name="Usup G."/>
        </authorList>
    </citation>
    <scope>NUCLEOTIDE SEQUENCE [LARGE SCALE GENOMIC DNA]</scope>
    <source>
        <strain evidence="1 2">UMTAT08</strain>
    </source>
</reference>
<protein>
    <recommendedName>
        <fullName evidence="3">DUF1858 domain-containing protein</fullName>
    </recommendedName>
</protein>
<accession>A0A0B3RI41</accession>
<evidence type="ECO:0000313" key="2">
    <source>
        <dbReference type="Proteomes" id="UP000030960"/>
    </source>
</evidence>
<sequence length="70" mass="7887">MRRPDIDDPELTLEKLFVFWPSAAAPFLSRQMLCPGCPVAPFHTVAEAAEEYGLEEAELRSEIRQAIGRL</sequence>